<dbReference type="Proteomes" id="UP000245938">
    <property type="component" value="Unassembled WGS sequence"/>
</dbReference>
<dbReference type="Gene3D" id="3.30.300.20">
    <property type="match status" value="1"/>
</dbReference>
<keyword evidence="3" id="KW-1185">Reference proteome</keyword>
<protein>
    <submittedName>
        <fullName evidence="2">Osmotically inducible protein C</fullName>
    </submittedName>
</protein>
<comment type="similarity">
    <text evidence="1">Belongs to the OsmC/Ohr family.</text>
</comment>
<dbReference type="OrthoDB" id="9797508at2"/>
<sequence>MTVLYETTIINTGGRKGQVYSEDKSFDMEVAAPGSKSTATNPEQLFAAGYSACFNSALEVVMRGEKIKSKSTVKGTVSLLKDEADNGFKIAVQLEVEIADLDQAETERLAKIAHTVCPYSKATAGNIDVTIKAI</sequence>
<dbReference type="GO" id="GO:0006979">
    <property type="term" value="P:response to oxidative stress"/>
    <property type="evidence" value="ECO:0007669"/>
    <property type="project" value="InterPro"/>
</dbReference>
<accession>A0A2U3APH7</accession>
<evidence type="ECO:0000256" key="1">
    <source>
        <dbReference type="ARBA" id="ARBA00007378"/>
    </source>
</evidence>
<dbReference type="InterPro" id="IPR036102">
    <property type="entry name" value="OsmC/Ohrsf"/>
</dbReference>
<name>A0A2U3APH7_9BACL</name>
<evidence type="ECO:0000313" key="2">
    <source>
        <dbReference type="EMBL" id="PWI26419.1"/>
    </source>
</evidence>
<proteinExistence type="inferred from homology"/>
<comment type="caution">
    <text evidence="2">The sequence shown here is derived from an EMBL/GenBank/DDBJ whole genome shotgun (WGS) entry which is preliminary data.</text>
</comment>
<dbReference type="PANTHER" id="PTHR33797:SF2">
    <property type="entry name" value="ORGANIC HYDROPEROXIDE RESISTANCE PROTEIN-LIKE"/>
    <property type="match status" value="1"/>
</dbReference>
<reference evidence="2 3" key="1">
    <citation type="submission" date="2018-05" db="EMBL/GenBank/DDBJ databases">
        <title>Kurthia sibirica genome sequence.</title>
        <authorList>
            <person name="Maclea K.S."/>
            <person name="Goen A.E."/>
        </authorList>
    </citation>
    <scope>NUCLEOTIDE SEQUENCE [LARGE SCALE GENOMIC DNA]</scope>
    <source>
        <strain evidence="2 3">ATCC 49154</strain>
    </source>
</reference>
<dbReference type="Pfam" id="PF02566">
    <property type="entry name" value="OsmC"/>
    <property type="match status" value="1"/>
</dbReference>
<dbReference type="AlphaFoldDB" id="A0A2U3APH7"/>
<dbReference type="InterPro" id="IPR019953">
    <property type="entry name" value="OHR"/>
</dbReference>
<dbReference type="PANTHER" id="PTHR33797">
    <property type="entry name" value="ORGANIC HYDROPEROXIDE RESISTANCE PROTEIN-LIKE"/>
    <property type="match status" value="1"/>
</dbReference>
<evidence type="ECO:0000313" key="3">
    <source>
        <dbReference type="Proteomes" id="UP000245938"/>
    </source>
</evidence>
<dbReference type="RefSeq" id="WP_109305023.1">
    <property type="nucleotide sequence ID" value="NZ_BJUF01000003.1"/>
</dbReference>
<dbReference type="EMBL" id="QFVR01000003">
    <property type="protein sequence ID" value="PWI26419.1"/>
    <property type="molecule type" value="Genomic_DNA"/>
</dbReference>
<organism evidence="2 3">
    <name type="scientific">Kurthia sibirica</name>
    <dbReference type="NCBI Taxonomy" id="202750"/>
    <lineage>
        <taxon>Bacteria</taxon>
        <taxon>Bacillati</taxon>
        <taxon>Bacillota</taxon>
        <taxon>Bacilli</taxon>
        <taxon>Bacillales</taxon>
        <taxon>Caryophanaceae</taxon>
        <taxon>Kurthia</taxon>
    </lineage>
</organism>
<dbReference type="NCBIfam" id="TIGR03561">
    <property type="entry name" value="organ_hyd_perox"/>
    <property type="match status" value="1"/>
</dbReference>
<dbReference type="InterPro" id="IPR015946">
    <property type="entry name" value="KH_dom-like_a/b"/>
</dbReference>
<dbReference type="SUPFAM" id="SSF82784">
    <property type="entry name" value="OsmC-like"/>
    <property type="match status" value="1"/>
</dbReference>
<dbReference type="InterPro" id="IPR003718">
    <property type="entry name" value="OsmC/Ohr_fam"/>
</dbReference>
<gene>
    <name evidence="2" type="ORF">DEX24_03545</name>
</gene>